<accession>A0ACC3SMU4</accession>
<organism evidence="1 2">
    <name type="scientific">Zalaria obscura</name>
    <dbReference type="NCBI Taxonomy" id="2024903"/>
    <lineage>
        <taxon>Eukaryota</taxon>
        <taxon>Fungi</taxon>
        <taxon>Dikarya</taxon>
        <taxon>Ascomycota</taxon>
        <taxon>Pezizomycotina</taxon>
        <taxon>Dothideomycetes</taxon>
        <taxon>Dothideomycetidae</taxon>
        <taxon>Dothideales</taxon>
        <taxon>Zalariaceae</taxon>
        <taxon>Zalaria</taxon>
    </lineage>
</organism>
<dbReference type="Proteomes" id="UP001320706">
    <property type="component" value="Unassembled WGS sequence"/>
</dbReference>
<sequence length="616" mass="67017">MTVLCFALDASGTRQLRPSFGVGCILEAGRTYPSCRTLAVLNTQAAVPCMPVMHLSLAVAGGHACALGGHTTCRAWRLLIGPVQGWNVLPGCEKAELAAQHKRFKVRPHSETGDGYIGEYVKYVPYRSEKDNSLKEAGRDGFHVFGYVFTHRGEDWLVLWDYQVGLVRMTPFYKALGHGKVVPRNSIVANPGLMEVAHSPTGGNILAQGFWLPYNCARAVCTTYCWNIRGALTPVFGPSFVNDCIEPGRPGYEQYRINPKLIEEARRDMKGWKDIATTLSHVPLRGKTHTKNTASTSGQAPRSAPTPAPKRTRAGKNTKMATPAMTDDSDGDYVDSEYQDSPPVSPRTTTAATWNTVNRPTPSGSDMPGFRHQGIVSPTTATNIRDTPQSLTSLHDTGDNPARSPSGETETNSDASSDMDVDEHPGYDTPVRQPSPPPRPKTPPFMKRDLPLPWDVADEDYDSDSVKGKFRQARIQAVARRARGKQHVSLPTGRCGSEEPVGGIEEPVSSDEEPVSRPTARGRGKQPVSRKRTRSPSPDTCTKDGASDDDNEDGVIGQAIFKKARVGFPGPGKYKSKEYNAARALMYMASGGTSATWRGWEEGEVADEGDGEEATE</sequence>
<keyword evidence="2" id="KW-1185">Reference proteome</keyword>
<name>A0ACC3SMU4_9PEZI</name>
<evidence type="ECO:0000313" key="2">
    <source>
        <dbReference type="Proteomes" id="UP001320706"/>
    </source>
</evidence>
<gene>
    <name evidence="1" type="ORF">M8818_001318</name>
</gene>
<evidence type="ECO:0000313" key="1">
    <source>
        <dbReference type="EMBL" id="KAK8217560.1"/>
    </source>
</evidence>
<dbReference type="EMBL" id="JAMKPW020000005">
    <property type="protein sequence ID" value="KAK8217560.1"/>
    <property type="molecule type" value="Genomic_DNA"/>
</dbReference>
<reference evidence="1" key="1">
    <citation type="submission" date="2024-02" db="EMBL/GenBank/DDBJ databases">
        <title>Metagenome Assembled Genome of Zalaria obscura JY119.</title>
        <authorList>
            <person name="Vighnesh L."/>
            <person name="Jagadeeshwari U."/>
            <person name="Venkata Ramana C."/>
            <person name="Sasikala C."/>
        </authorList>
    </citation>
    <scope>NUCLEOTIDE SEQUENCE</scope>
    <source>
        <strain evidence="1">JY119</strain>
    </source>
</reference>
<proteinExistence type="predicted"/>
<comment type="caution">
    <text evidence="1">The sequence shown here is derived from an EMBL/GenBank/DDBJ whole genome shotgun (WGS) entry which is preliminary data.</text>
</comment>
<protein>
    <submittedName>
        <fullName evidence="1">Uncharacterized protein</fullName>
    </submittedName>
</protein>